<dbReference type="RefSeq" id="WP_220226564.1">
    <property type="nucleotide sequence ID" value="NZ_JAICBX010000001.1"/>
</dbReference>
<proteinExistence type="predicted"/>
<comment type="caution">
    <text evidence="1">The sequence shown here is derived from an EMBL/GenBank/DDBJ whole genome shotgun (WGS) entry which is preliminary data.</text>
</comment>
<organism evidence="1 2">
    <name type="scientific">Flavimaribacter sediminis</name>
    <dbReference type="NCBI Taxonomy" id="2865987"/>
    <lineage>
        <taxon>Bacteria</taxon>
        <taxon>Pseudomonadati</taxon>
        <taxon>Pseudomonadota</taxon>
        <taxon>Alphaproteobacteria</taxon>
        <taxon>Hyphomicrobiales</taxon>
        <taxon>Rhizobiaceae</taxon>
        <taxon>Flavimaribacter</taxon>
    </lineage>
</organism>
<sequence length="239" mass="26804">MSEVKPMPMTNIWNEFGPSIQGSPKMTLAAFLGDEESIAECKIQGIGFPLLADFDSDSVYDPNPYNRKLDTGLLGNNQLVLCLMTWGKEPIFLIANASAQLQCACNKEPDPAINALQVETASAVQSYVQEPTTRILESVKKLVKACRELYSPYEDDPDSEEARIVWYQLGAPWFAAETICNDWEIQSYDGTPPPEAQSTWIKRNSMWTKRAVDSAAEWSSHERVNDEMRKTALKWALSS</sequence>
<dbReference type="Proteomes" id="UP001196509">
    <property type="component" value="Unassembled WGS sequence"/>
</dbReference>
<name>A0AAE2ZJL4_9HYPH</name>
<accession>A0AAE2ZJL4</accession>
<reference evidence="1" key="1">
    <citation type="submission" date="2021-08" db="EMBL/GenBank/DDBJ databases">
        <title>Hoeflea bacterium WL0058 sp. nov., isolated from the sediment.</title>
        <authorList>
            <person name="Wang L."/>
            <person name="Zhang D."/>
        </authorList>
    </citation>
    <scope>NUCLEOTIDE SEQUENCE</scope>
    <source>
        <strain evidence="1">WL0058</strain>
    </source>
</reference>
<protein>
    <submittedName>
        <fullName evidence="1">Uncharacterized protein</fullName>
    </submittedName>
</protein>
<gene>
    <name evidence="1" type="ORF">K1W69_01510</name>
</gene>
<evidence type="ECO:0000313" key="1">
    <source>
        <dbReference type="EMBL" id="MBW8635847.1"/>
    </source>
</evidence>
<keyword evidence="2" id="KW-1185">Reference proteome</keyword>
<evidence type="ECO:0000313" key="2">
    <source>
        <dbReference type="Proteomes" id="UP001196509"/>
    </source>
</evidence>
<dbReference type="AlphaFoldDB" id="A0AAE2ZJL4"/>
<dbReference type="EMBL" id="JAICBX010000001">
    <property type="protein sequence ID" value="MBW8635847.1"/>
    <property type="molecule type" value="Genomic_DNA"/>
</dbReference>